<keyword evidence="5 11" id="KW-0732">Signal</keyword>
<dbReference type="InterPro" id="IPR037193">
    <property type="entry name" value="GDNF_alpha"/>
</dbReference>
<feature type="domain" description="GDNF/GAS1" evidence="12">
    <location>
        <begin position="32"/>
        <end position="115"/>
    </location>
</feature>
<evidence type="ECO:0000256" key="1">
    <source>
        <dbReference type="ARBA" id="ARBA00004609"/>
    </source>
</evidence>
<gene>
    <name evidence="14" type="primary">gfra1a</name>
</gene>
<evidence type="ECO:0000256" key="6">
    <source>
        <dbReference type="ARBA" id="ARBA00023136"/>
    </source>
</evidence>
<feature type="domain" description="GDNF/GAS1" evidence="12">
    <location>
        <begin position="205"/>
        <end position="288"/>
    </location>
</feature>
<evidence type="ECO:0000313" key="14">
    <source>
        <dbReference type="RefSeq" id="XP_055358812.1"/>
    </source>
</evidence>
<dbReference type="AlphaFoldDB" id="A0A9W2XAU5"/>
<evidence type="ECO:0000256" key="2">
    <source>
        <dbReference type="ARBA" id="ARBA00005961"/>
    </source>
</evidence>
<dbReference type="CTD" id="79376"/>
<dbReference type="OrthoDB" id="9435188at2759"/>
<dbReference type="PANTHER" id="PTHR10269">
    <property type="entry name" value="GDNF RECEPTOR ALPHA"/>
    <property type="match status" value="1"/>
</dbReference>
<dbReference type="InterPro" id="IPR003438">
    <property type="entry name" value="GDNF_rcpt"/>
</dbReference>
<dbReference type="GO" id="GO:0038023">
    <property type="term" value="F:signaling receptor activity"/>
    <property type="evidence" value="ECO:0007669"/>
    <property type="project" value="InterPro"/>
</dbReference>
<dbReference type="SMART" id="SM00907">
    <property type="entry name" value="GDNF"/>
    <property type="match status" value="3"/>
</dbReference>
<reference evidence="14" key="1">
    <citation type="submission" date="2025-08" db="UniProtKB">
        <authorList>
            <consortium name="RefSeq"/>
        </authorList>
    </citation>
    <scope>IDENTIFICATION</scope>
</reference>
<evidence type="ECO:0000256" key="9">
    <source>
        <dbReference type="ARBA" id="ARBA00023288"/>
    </source>
</evidence>
<dbReference type="Pfam" id="PF02351">
    <property type="entry name" value="GDNF"/>
    <property type="match status" value="3"/>
</dbReference>
<dbReference type="InterPro" id="IPR016017">
    <property type="entry name" value="GDNF/GAS1"/>
</dbReference>
<organism evidence="13 14">
    <name type="scientific">Betta splendens</name>
    <name type="common">Siamese fighting fish</name>
    <dbReference type="NCBI Taxonomy" id="158456"/>
    <lineage>
        <taxon>Eukaryota</taxon>
        <taxon>Metazoa</taxon>
        <taxon>Chordata</taxon>
        <taxon>Craniata</taxon>
        <taxon>Vertebrata</taxon>
        <taxon>Euteleostomi</taxon>
        <taxon>Actinopterygii</taxon>
        <taxon>Neopterygii</taxon>
        <taxon>Teleostei</taxon>
        <taxon>Neoteleostei</taxon>
        <taxon>Acanthomorphata</taxon>
        <taxon>Anabantaria</taxon>
        <taxon>Anabantiformes</taxon>
        <taxon>Anabantoidei</taxon>
        <taxon>Osphronemidae</taxon>
        <taxon>Betta</taxon>
    </lineage>
</organism>
<keyword evidence="7 14" id="KW-0675">Receptor</keyword>
<keyword evidence="13" id="KW-1185">Reference proteome</keyword>
<evidence type="ECO:0000259" key="12">
    <source>
        <dbReference type="SMART" id="SM00907"/>
    </source>
</evidence>
<evidence type="ECO:0000256" key="5">
    <source>
        <dbReference type="ARBA" id="ARBA00022729"/>
    </source>
</evidence>
<evidence type="ECO:0000256" key="3">
    <source>
        <dbReference type="ARBA" id="ARBA00022475"/>
    </source>
</evidence>
<dbReference type="GO" id="GO:0043235">
    <property type="term" value="C:receptor complex"/>
    <property type="evidence" value="ECO:0007669"/>
    <property type="project" value="TreeGrafter"/>
</dbReference>
<name>A0A9W2XAU5_BETSP</name>
<accession>A0A9W2XAU5</accession>
<dbReference type="Proteomes" id="UP000515150">
    <property type="component" value="Chromosome 15"/>
</dbReference>
<feature type="chain" id="PRO_5040910251" evidence="11">
    <location>
        <begin position="20"/>
        <end position="516"/>
    </location>
</feature>
<comment type="similarity">
    <text evidence="2">Belongs to the GDNFR family.</text>
</comment>
<dbReference type="GO" id="GO:0007399">
    <property type="term" value="P:nervous system development"/>
    <property type="evidence" value="ECO:0007669"/>
    <property type="project" value="TreeGrafter"/>
</dbReference>
<evidence type="ECO:0000256" key="8">
    <source>
        <dbReference type="ARBA" id="ARBA00023180"/>
    </source>
</evidence>
<protein>
    <submittedName>
        <fullName evidence="14">GDNF family receptor alpha-1a isoform X1</fullName>
    </submittedName>
</protein>
<evidence type="ECO:0000256" key="11">
    <source>
        <dbReference type="SAM" id="SignalP"/>
    </source>
</evidence>
<sequence>MRFAVLCVILPLLDVLCSAEENLRAGAARLDCVRASEQCLKEQACSSKYRTMRQCVAGGRESNFSLVAGQDARDECRSAVDALKQSPLYNCRCKRGMKKEKYCLRIYWGIYQSLQGNDFLEDSPYEPVNSRLSDIFRLAPIIEGGEPWSSSATLAPGRGGAQGREPALGRGSPSSTELQDPSRNRRAHPNWAILGEPAVARENNCLNAAKACNLNDTCKKYRSAYISPCTSRVSTAEVCNKRKCHKALRQFFDKVPPKHSYGMLFCSCPLYDQTACSERRRQTIVPVCSYEEKQRPNCLELQAACRSNYICRSRLADFFVNCQPEPRSLSGCLKENYADCLLAYSGLIGTVMTPNYLRSPRISVSPYCDCSNSGNNKDECDKFSEVFTENTCLRNAIQAFGNGTDVGVWQPMSPVQTTTSTTTPYQRGRERKPNTIDNHINPDPGIYQFCGGLQAQKLKSNSTVDGVFCVDPQIVGPSTSNAMKNGGGSRRPAGPARLLPWLWSSSALALTSLGRL</sequence>
<comment type="subcellular location">
    <subcellularLocation>
        <location evidence="1">Cell membrane</location>
        <topology evidence="1">Lipid-anchor</topology>
        <topology evidence="1">GPI-anchor</topology>
    </subcellularLocation>
</comment>
<dbReference type="GeneID" id="114870760"/>
<dbReference type="SUPFAM" id="SSF110035">
    <property type="entry name" value="GDNF receptor-like"/>
    <property type="match status" value="1"/>
</dbReference>
<dbReference type="PANTHER" id="PTHR10269:SF3">
    <property type="entry name" value="GDNF FAMILY RECEPTOR ALPHA-1"/>
    <property type="match status" value="1"/>
</dbReference>
<dbReference type="RefSeq" id="XP_055358812.1">
    <property type="nucleotide sequence ID" value="XM_055502837.1"/>
</dbReference>
<dbReference type="GO" id="GO:0009897">
    <property type="term" value="C:external side of plasma membrane"/>
    <property type="evidence" value="ECO:0007669"/>
    <property type="project" value="TreeGrafter"/>
</dbReference>
<keyword evidence="9" id="KW-0449">Lipoprotein</keyword>
<evidence type="ECO:0000256" key="7">
    <source>
        <dbReference type="ARBA" id="ARBA00023170"/>
    </source>
</evidence>
<proteinExistence type="inferred from homology"/>
<feature type="domain" description="GDNF/GAS1" evidence="12">
    <location>
        <begin position="298"/>
        <end position="392"/>
    </location>
</feature>
<feature type="region of interest" description="Disordered" evidence="10">
    <location>
        <begin position="149"/>
        <end position="186"/>
    </location>
</feature>
<keyword evidence="8" id="KW-0325">Glycoprotein</keyword>
<keyword evidence="4" id="KW-0336">GPI-anchor</keyword>
<keyword evidence="3" id="KW-1003">Cell membrane</keyword>
<feature type="region of interest" description="Disordered" evidence="10">
    <location>
        <begin position="410"/>
        <end position="438"/>
    </location>
</feature>
<evidence type="ECO:0000256" key="10">
    <source>
        <dbReference type="SAM" id="MobiDB-lite"/>
    </source>
</evidence>
<dbReference type="GO" id="GO:0007169">
    <property type="term" value="P:cell surface receptor protein tyrosine kinase signaling pathway"/>
    <property type="evidence" value="ECO:0007669"/>
    <property type="project" value="UniProtKB-ARBA"/>
</dbReference>
<dbReference type="Gene3D" id="1.10.220.110">
    <property type="entry name" value="GDNF binding domain"/>
    <property type="match status" value="1"/>
</dbReference>
<evidence type="ECO:0000313" key="13">
    <source>
        <dbReference type="Proteomes" id="UP000515150"/>
    </source>
</evidence>
<feature type="signal peptide" evidence="11">
    <location>
        <begin position="1"/>
        <end position="19"/>
    </location>
</feature>
<evidence type="ECO:0000256" key="4">
    <source>
        <dbReference type="ARBA" id="ARBA00022622"/>
    </source>
</evidence>
<dbReference type="FunFam" id="1.10.220.110:FF:000001">
    <property type="entry name" value="GDNF family receptor alpha"/>
    <property type="match status" value="1"/>
</dbReference>
<keyword evidence="6" id="KW-0472">Membrane</keyword>
<feature type="compositionally biased region" description="Polar residues" evidence="10">
    <location>
        <begin position="172"/>
        <end position="181"/>
    </location>
</feature>